<comment type="catalytic activity">
    <reaction evidence="7">
        <text>D-glycero-beta-D-manno-heptose 1-phosphate + ATP + H(+) = ADP-D-glycero-beta-D-manno-heptose + diphosphate</text>
        <dbReference type="Rhea" id="RHEA:27465"/>
        <dbReference type="ChEBI" id="CHEBI:15378"/>
        <dbReference type="ChEBI" id="CHEBI:30616"/>
        <dbReference type="ChEBI" id="CHEBI:33019"/>
        <dbReference type="ChEBI" id="CHEBI:59967"/>
        <dbReference type="ChEBI" id="CHEBI:61593"/>
        <dbReference type="EC" id="2.7.7.70"/>
    </reaction>
</comment>
<protein>
    <recommendedName>
        <fullName evidence="1">D-glycero-beta-D-manno-heptose 1-phosphate adenylyltransferase</fullName>
        <ecNumber evidence="1">2.7.7.70</ecNumber>
    </recommendedName>
</protein>
<dbReference type="SUPFAM" id="SSF52374">
    <property type="entry name" value="Nucleotidylyl transferase"/>
    <property type="match status" value="1"/>
</dbReference>
<keyword evidence="4" id="KW-0547">Nucleotide-binding</keyword>
<evidence type="ECO:0000256" key="3">
    <source>
        <dbReference type="ARBA" id="ARBA00022695"/>
    </source>
</evidence>
<dbReference type="InterPro" id="IPR004821">
    <property type="entry name" value="Cyt_trans-like"/>
</dbReference>
<keyword evidence="5" id="KW-0067">ATP-binding</keyword>
<comment type="caution">
    <text evidence="9">The sequence shown here is derived from an EMBL/GenBank/DDBJ whole genome shotgun (WGS) entry which is preliminary data.</text>
</comment>
<accession>A0A9D6L319</accession>
<sequence>MHARPAARVARERRAAVSAAAAGLDDGRRATLAAWRAAAQRIVFTNGVFDLLHRGHVEYLAEARRLGDRLIVGINSDASSRRLAKGADRPLVAANDRAAVIAALACVDMVVTFDDDTPERLIAEIRPDVLAKGGDWPVDRIVGREIVEAAGGRVVSVPLRAGFSTTALIERIRRGP</sequence>
<dbReference type="GO" id="GO:0005524">
    <property type="term" value="F:ATP binding"/>
    <property type="evidence" value="ECO:0007669"/>
    <property type="project" value="UniProtKB-KW"/>
</dbReference>
<dbReference type="Proteomes" id="UP000807850">
    <property type="component" value="Unassembled WGS sequence"/>
</dbReference>
<dbReference type="InterPro" id="IPR050385">
    <property type="entry name" value="Archaeal_FAD_synthase"/>
</dbReference>
<evidence type="ECO:0000256" key="4">
    <source>
        <dbReference type="ARBA" id="ARBA00022741"/>
    </source>
</evidence>
<dbReference type="InterPro" id="IPR011914">
    <property type="entry name" value="RfaE_dom_II"/>
</dbReference>
<evidence type="ECO:0000256" key="1">
    <source>
        <dbReference type="ARBA" id="ARBA00012519"/>
    </source>
</evidence>
<organism evidence="9 10">
    <name type="scientific">Eiseniibacteriota bacterium</name>
    <dbReference type="NCBI Taxonomy" id="2212470"/>
    <lineage>
        <taxon>Bacteria</taxon>
        <taxon>Candidatus Eiseniibacteriota</taxon>
    </lineage>
</organism>
<dbReference type="PANTHER" id="PTHR43793:SF2">
    <property type="entry name" value="BIFUNCTIONAL PROTEIN HLDE"/>
    <property type="match status" value="1"/>
</dbReference>
<keyword evidence="3 9" id="KW-0548">Nucleotidyltransferase</keyword>
<keyword evidence="2" id="KW-0808">Transferase</keyword>
<dbReference type="EMBL" id="JACQAY010000037">
    <property type="protein sequence ID" value="MBI3538857.1"/>
    <property type="molecule type" value="Genomic_DNA"/>
</dbReference>
<evidence type="ECO:0000256" key="5">
    <source>
        <dbReference type="ARBA" id="ARBA00022840"/>
    </source>
</evidence>
<dbReference type="GO" id="GO:0016779">
    <property type="term" value="F:nucleotidyltransferase activity"/>
    <property type="evidence" value="ECO:0007669"/>
    <property type="project" value="UniProtKB-KW"/>
</dbReference>
<dbReference type="EC" id="2.7.7.70" evidence="1"/>
<dbReference type="NCBIfam" id="TIGR00125">
    <property type="entry name" value="cyt_tran_rel"/>
    <property type="match status" value="1"/>
</dbReference>
<name>A0A9D6L319_UNCEI</name>
<dbReference type="PANTHER" id="PTHR43793">
    <property type="entry name" value="FAD SYNTHASE"/>
    <property type="match status" value="1"/>
</dbReference>
<dbReference type="InterPro" id="IPR014729">
    <property type="entry name" value="Rossmann-like_a/b/a_fold"/>
</dbReference>
<dbReference type="GO" id="GO:0016773">
    <property type="term" value="F:phosphotransferase activity, alcohol group as acceptor"/>
    <property type="evidence" value="ECO:0007669"/>
    <property type="project" value="InterPro"/>
</dbReference>
<evidence type="ECO:0000313" key="10">
    <source>
        <dbReference type="Proteomes" id="UP000807850"/>
    </source>
</evidence>
<evidence type="ECO:0000259" key="8">
    <source>
        <dbReference type="Pfam" id="PF01467"/>
    </source>
</evidence>
<dbReference type="Pfam" id="PF01467">
    <property type="entry name" value="CTP_transf_like"/>
    <property type="match status" value="1"/>
</dbReference>
<dbReference type="GO" id="GO:0005975">
    <property type="term" value="P:carbohydrate metabolic process"/>
    <property type="evidence" value="ECO:0007669"/>
    <property type="project" value="InterPro"/>
</dbReference>
<evidence type="ECO:0000256" key="7">
    <source>
        <dbReference type="ARBA" id="ARBA00047428"/>
    </source>
</evidence>
<gene>
    <name evidence="9" type="primary">rfaE2</name>
    <name evidence="9" type="ORF">HY076_01095</name>
</gene>
<evidence type="ECO:0000313" key="9">
    <source>
        <dbReference type="EMBL" id="MBI3538857.1"/>
    </source>
</evidence>
<dbReference type="NCBIfam" id="TIGR02199">
    <property type="entry name" value="rfaE_dom_II"/>
    <property type="match status" value="1"/>
</dbReference>
<dbReference type="Gene3D" id="3.40.50.620">
    <property type="entry name" value="HUPs"/>
    <property type="match status" value="1"/>
</dbReference>
<reference evidence="9" key="1">
    <citation type="submission" date="2020-07" db="EMBL/GenBank/DDBJ databases">
        <title>Huge and variable diversity of episymbiotic CPR bacteria and DPANN archaea in groundwater ecosystems.</title>
        <authorList>
            <person name="He C.Y."/>
            <person name="Keren R."/>
            <person name="Whittaker M."/>
            <person name="Farag I.F."/>
            <person name="Doudna J."/>
            <person name="Cate J.H.D."/>
            <person name="Banfield J.F."/>
        </authorList>
    </citation>
    <scope>NUCLEOTIDE SEQUENCE</scope>
    <source>
        <strain evidence="9">NC_groundwater_928_Pr1_S-0.2um_72_17</strain>
    </source>
</reference>
<evidence type="ECO:0000256" key="2">
    <source>
        <dbReference type="ARBA" id="ARBA00022679"/>
    </source>
</evidence>
<keyword evidence="6" id="KW-0119">Carbohydrate metabolism</keyword>
<proteinExistence type="predicted"/>
<dbReference type="AlphaFoldDB" id="A0A9D6L319"/>
<feature type="domain" description="Cytidyltransferase-like" evidence="8">
    <location>
        <begin position="44"/>
        <end position="147"/>
    </location>
</feature>
<evidence type="ECO:0000256" key="6">
    <source>
        <dbReference type="ARBA" id="ARBA00023277"/>
    </source>
</evidence>